<name>A0A433Y1D1_9BACL</name>
<dbReference type="EMBL" id="RZNY01000030">
    <property type="protein sequence ID" value="RUT41453.1"/>
    <property type="molecule type" value="Genomic_DNA"/>
</dbReference>
<protein>
    <recommendedName>
        <fullName evidence="1">IclR-ED domain-containing protein</fullName>
    </recommendedName>
</protein>
<proteinExistence type="predicted"/>
<evidence type="ECO:0000313" key="3">
    <source>
        <dbReference type="Proteomes" id="UP000279446"/>
    </source>
</evidence>
<dbReference type="InterPro" id="IPR014757">
    <property type="entry name" value="Tscrpt_reg_IclR_C"/>
</dbReference>
<gene>
    <name evidence="2" type="ORF">EJP82_23650</name>
</gene>
<feature type="domain" description="IclR-ED" evidence="1">
    <location>
        <begin position="1"/>
        <end position="72"/>
    </location>
</feature>
<dbReference type="Pfam" id="PF01614">
    <property type="entry name" value="IclR_C"/>
    <property type="match status" value="1"/>
</dbReference>
<dbReference type="AlphaFoldDB" id="A0A433Y1D1"/>
<evidence type="ECO:0000313" key="2">
    <source>
        <dbReference type="EMBL" id="RUT41453.1"/>
    </source>
</evidence>
<keyword evidence="3" id="KW-1185">Reference proteome</keyword>
<sequence>MEDEIVYIGQMEGSHPDSVLTYVGGRNPGHCTSEGKLLLAFHEAANIKRILANGLTPYTPKTVTEPGILLKR</sequence>
<dbReference type="Gene3D" id="3.30.450.40">
    <property type="match status" value="1"/>
</dbReference>
<accession>A0A433Y1D1</accession>
<organism evidence="2 3">
    <name type="scientific">Paenibacillus anaericanus</name>
    <dbReference type="NCBI Taxonomy" id="170367"/>
    <lineage>
        <taxon>Bacteria</taxon>
        <taxon>Bacillati</taxon>
        <taxon>Bacillota</taxon>
        <taxon>Bacilli</taxon>
        <taxon>Bacillales</taxon>
        <taxon>Paenibacillaceae</taxon>
        <taxon>Paenibacillus</taxon>
    </lineage>
</organism>
<evidence type="ECO:0000259" key="1">
    <source>
        <dbReference type="PROSITE" id="PS51078"/>
    </source>
</evidence>
<dbReference type="Proteomes" id="UP000279446">
    <property type="component" value="Unassembled WGS sequence"/>
</dbReference>
<dbReference type="OrthoDB" id="9791752at2"/>
<comment type="caution">
    <text evidence="2">The sequence shown here is derived from an EMBL/GenBank/DDBJ whole genome shotgun (WGS) entry which is preliminary data.</text>
</comment>
<reference evidence="2 3" key="1">
    <citation type="submission" date="2018-12" db="EMBL/GenBank/DDBJ databases">
        <authorList>
            <person name="Sun L."/>
            <person name="Chen Z."/>
        </authorList>
    </citation>
    <scope>NUCLEOTIDE SEQUENCE [LARGE SCALE GENOMIC DNA]</scope>
    <source>
        <strain evidence="2 3">DSM 15890</strain>
    </source>
</reference>
<dbReference type="InterPro" id="IPR029016">
    <property type="entry name" value="GAF-like_dom_sf"/>
</dbReference>
<dbReference type="PROSITE" id="PS51078">
    <property type="entry name" value="ICLR_ED"/>
    <property type="match status" value="1"/>
</dbReference>
<dbReference type="SUPFAM" id="SSF55781">
    <property type="entry name" value="GAF domain-like"/>
    <property type="match status" value="1"/>
</dbReference>